<comment type="caution">
    <text evidence="6">The sequence shown here is derived from an EMBL/GenBank/DDBJ whole genome shotgun (WGS) entry which is preliminary data.</text>
</comment>
<sequence length="155" mass="17710">MTESHTAVNIKDELEAVIHDWGLQEKVFAIVTDNASNMVAAVNLLKVRHFPCYAQTLNLVINDMLKELPHLSALRKKVIGIVSHFHSSVKSFKQLEQAQRQQGADPLKLTIEVETRWNSTFYIFERYLKLHKEVTSALCLVGKKDMCLEEVDMLS</sequence>
<organism evidence="6 7">
    <name type="scientific">Elysia marginata</name>
    <dbReference type="NCBI Taxonomy" id="1093978"/>
    <lineage>
        <taxon>Eukaryota</taxon>
        <taxon>Metazoa</taxon>
        <taxon>Spiralia</taxon>
        <taxon>Lophotrochozoa</taxon>
        <taxon>Mollusca</taxon>
        <taxon>Gastropoda</taxon>
        <taxon>Heterobranchia</taxon>
        <taxon>Euthyneura</taxon>
        <taxon>Panpulmonata</taxon>
        <taxon>Sacoglossa</taxon>
        <taxon>Placobranchoidea</taxon>
        <taxon>Plakobranchidae</taxon>
        <taxon>Elysia</taxon>
    </lineage>
</organism>
<dbReference type="PANTHER" id="PTHR46481">
    <property type="entry name" value="ZINC FINGER BED DOMAIN-CONTAINING PROTEIN 4"/>
    <property type="match status" value="1"/>
</dbReference>
<proteinExistence type="predicted"/>
<dbReference type="Proteomes" id="UP000762676">
    <property type="component" value="Unassembled WGS sequence"/>
</dbReference>
<protein>
    <submittedName>
        <fullName evidence="6">Zinc finger BED domain-containing protein</fullName>
    </submittedName>
</protein>
<comment type="subcellular location">
    <subcellularLocation>
        <location evidence="1">Nucleus</location>
    </subcellularLocation>
</comment>
<evidence type="ECO:0000256" key="2">
    <source>
        <dbReference type="ARBA" id="ARBA00022723"/>
    </source>
</evidence>
<name>A0AAV4IKZ6_9GAST</name>
<dbReference type="GO" id="GO:0008270">
    <property type="term" value="F:zinc ion binding"/>
    <property type="evidence" value="ECO:0007669"/>
    <property type="project" value="UniProtKB-KW"/>
</dbReference>
<reference evidence="6 7" key="1">
    <citation type="journal article" date="2021" name="Elife">
        <title>Chloroplast acquisition without the gene transfer in kleptoplastic sea slugs, Plakobranchus ocellatus.</title>
        <authorList>
            <person name="Maeda T."/>
            <person name="Takahashi S."/>
            <person name="Yoshida T."/>
            <person name="Shimamura S."/>
            <person name="Takaki Y."/>
            <person name="Nagai Y."/>
            <person name="Toyoda A."/>
            <person name="Suzuki Y."/>
            <person name="Arimoto A."/>
            <person name="Ishii H."/>
            <person name="Satoh N."/>
            <person name="Nishiyama T."/>
            <person name="Hasebe M."/>
            <person name="Maruyama T."/>
            <person name="Minagawa J."/>
            <person name="Obokata J."/>
            <person name="Shigenobu S."/>
        </authorList>
    </citation>
    <scope>NUCLEOTIDE SEQUENCE [LARGE SCALE GENOMIC DNA]</scope>
</reference>
<dbReference type="GO" id="GO:0005634">
    <property type="term" value="C:nucleus"/>
    <property type="evidence" value="ECO:0007669"/>
    <property type="project" value="UniProtKB-SubCell"/>
</dbReference>
<dbReference type="AlphaFoldDB" id="A0AAV4IKZ6"/>
<dbReference type="EMBL" id="BMAT01002665">
    <property type="protein sequence ID" value="GFS11238.1"/>
    <property type="molecule type" value="Genomic_DNA"/>
</dbReference>
<keyword evidence="2" id="KW-0479">Metal-binding</keyword>
<dbReference type="InterPro" id="IPR052035">
    <property type="entry name" value="ZnF_BED_domain_contain"/>
</dbReference>
<gene>
    <name evidence="6" type="ORF">ElyMa_001342500</name>
</gene>
<keyword evidence="7" id="KW-1185">Reference proteome</keyword>
<evidence type="ECO:0000256" key="4">
    <source>
        <dbReference type="ARBA" id="ARBA00022833"/>
    </source>
</evidence>
<dbReference type="InterPro" id="IPR012337">
    <property type="entry name" value="RNaseH-like_sf"/>
</dbReference>
<accession>A0AAV4IKZ6</accession>
<dbReference type="PANTHER" id="PTHR46481:SF10">
    <property type="entry name" value="ZINC FINGER BED DOMAIN-CONTAINING PROTEIN 39"/>
    <property type="match status" value="1"/>
</dbReference>
<keyword evidence="4" id="KW-0862">Zinc</keyword>
<keyword evidence="3" id="KW-0863">Zinc-finger</keyword>
<keyword evidence="5" id="KW-0539">Nucleus</keyword>
<evidence type="ECO:0000256" key="1">
    <source>
        <dbReference type="ARBA" id="ARBA00004123"/>
    </source>
</evidence>
<evidence type="ECO:0000256" key="5">
    <source>
        <dbReference type="ARBA" id="ARBA00023242"/>
    </source>
</evidence>
<evidence type="ECO:0000256" key="3">
    <source>
        <dbReference type="ARBA" id="ARBA00022771"/>
    </source>
</evidence>
<dbReference type="SUPFAM" id="SSF53098">
    <property type="entry name" value="Ribonuclease H-like"/>
    <property type="match status" value="1"/>
</dbReference>
<evidence type="ECO:0000313" key="6">
    <source>
        <dbReference type="EMBL" id="GFS11238.1"/>
    </source>
</evidence>
<evidence type="ECO:0000313" key="7">
    <source>
        <dbReference type="Proteomes" id="UP000762676"/>
    </source>
</evidence>